<dbReference type="InterPro" id="IPR002637">
    <property type="entry name" value="RdgB/HAM1"/>
</dbReference>
<dbReference type="AlphaFoldDB" id="A0A2H0KRI3"/>
<sequence length="203" mass="22951">MKKILLATKNSGKILEYRELIKDLPLEIVTLKDLNVIEEPEEDQPTFEGNAVKKANFYSRFVEFPLLAEDSGLEIDDLNGEPGVLSRRWPGYDGSDKELIEMALKKLAGVPPEKRGAQFKVVMALKLPNDDNVILGEGTMRGFLMEKPIDKIIPGYPFRSLFYNPEIGKIIGEMTMEEEAKIAHRKQALEKLLPALADFIRSF</sequence>
<dbReference type="Proteomes" id="UP000231550">
    <property type="component" value="Unassembled WGS sequence"/>
</dbReference>
<gene>
    <name evidence="3" type="ORF">COV85_00285</name>
</gene>
<dbReference type="Gene3D" id="3.90.950.10">
    <property type="match status" value="1"/>
</dbReference>
<dbReference type="GO" id="GO:0009143">
    <property type="term" value="P:nucleoside triphosphate catabolic process"/>
    <property type="evidence" value="ECO:0007669"/>
    <property type="project" value="InterPro"/>
</dbReference>
<reference evidence="3 4" key="1">
    <citation type="submission" date="2017-09" db="EMBL/GenBank/DDBJ databases">
        <title>Depth-based differentiation of microbial function through sediment-hosted aquifers and enrichment of novel symbionts in the deep terrestrial subsurface.</title>
        <authorList>
            <person name="Probst A.J."/>
            <person name="Ladd B."/>
            <person name="Jarett J.K."/>
            <person name="Geller-Mcgrath D.E."/>
            <person name="Sieber C.M."/>
            <person name="Emerson J.B."/>
            <person name="Anantharaman K."/>
            <person name="Thomas B.C."/>
            <person name="Malmstrom R."/>
            <person name="Stieglmeier M."/>
            <person name="Klingl A."/>
            <person name="Woyke T."/>
            <person name="Ryan C.M."/>
            <person name="Banfield J.F."/>
        </authorList>
    </citation>
    <scope>NUCLEOTIDE SEQUENCE [LARGE SCALE GENOMIC DNA]</scope>
    <source>
        <strain evidence="3">CG11_big_fil_rev_8_21_14_0_20_44_10</strain>
    </source>
</reference>
<evidence type="ECO:0000313" key="4">
    <source>
        <dbReference type="Proteomes" id="UP000231550"/>
    </source>
</evidence>
<evidence type="ECO:0000313" key="3">
    <source>
        <dbReference type="EMBL" id="PIQ74758.1"/>
    </source>
</evidence>
<protein>
    <submittedName>
        <fullName evidence="3">Non-canonical purine NTP pyrophosphatase</fullName>
    </submittedName>
</protein>
<proteinExistence type="inferred from homology"/>
<dbReference type="EMBL" id="PCVN01000007">
    <property type="protein sequence ID" value="PIQ74758.1"/>
    <property type="molecule type" value="Genomic_DNA"/>
</dbReference>
<keyword evidence="2" id="KW-0378">Hydrolase</keyword>
<evidence type="ECO:0000256" key="2">
    <source>
        <dbReference type="ARBA" id="ARBA00022801"/>
    </source>
</evidence>
<dbReference type="GO" id="GO:0005829">
    <property type="term" value="C:cytosol"/>
    <property type="evidence" value="ECO:0007669"/>
    <property type="project" value="TreeGrafter"/>
</dbReference>
<evidence type="ECO:0000256" key="1">
    <source>
        <dbReference type="ARBA" id="ARBA00008023"/>
    </source>
</evidence>
<name>A0A2H0KRI3_9BACT</name>
<accession>A0A2H0KRI3</accession>
<dbReference type="PANTHER" id="PTHR11067">
    <property type="entry name" value="INOSINE TRIPHOSPHATE PYROPHOSPHATASE/HAM1 PROTEIN"/>
    <property type="match status" value="1"/>
</dbReference>
<organism evidence="3 4">
    <name type="scientific">Candidatus Portnoybacteria bacterium CG11_big_fil_rev_8_21_14_0_20_44_10</name>
    <dbReference type="NCBI Taxonomy" id="1974818"/>
    <lineage>
        <taxon>Bacteria</taxon>
        <taxon>Candidatus Portnoyibacteriota</taxon>
    </lineage>
</organism>
<dbReference type="GO" id="GO:0047429">
    <property type="term" value="F:nucleoside triphosphate diphosphatase activity"/>
    <property type="evidence" value="ECO:0007669"/>
    <property type="project" value="InterPro"/>
</dbReference>
<dbReference type="InterPro" id="IPR029001">
    <property type="entry name" value="ITPase-like_fam"/>
</dbReference>
<dbReference type="SUPFAM" id="SSF52972">
    <property type="entry name" value="ITPase-like"/>
    <property type="match status" value="1"/>
</dbReference>
<comment type="similarity">
    <text evidence="1">Belongs to the HAM1 NTPase family.</text>
</comment>
<comment type="caution">
    <text evidence="3">The sequence shown here is derived from an EMBL/GenBank/DDBJ whole genome shotgun (WGS) entry which is preliminary data.</text>
</comment>
<dbReference type="PANTHER" id="PTHR11067:SF9">
    <property type="entry name" value="INOSINE TRIPHOSPHATE PYROPHOSPHATASE"/>
    <property type="match status" value="1"/>
</dbReference>
<dbReference type="CDD" id="cd00515">
    <property type="entry name" value="HAM1"/>
    <property type="match status" value="1"/>
</dbReference>
<dbReference type="Pfam" id="PF01725">
    <property type="entry name" value="Ham1p_like"/>
    <property type="match status" value="1"/>
</dbReference>